<protein>
    <submittedName>
        <fullName evidence="1">HAD superfamily hydrolase (TIGR01484 family)</fullName>
    </submittedName>
</protein>
<dbReference type="Proteomes" id="UP000533598">
    <property type="component" value="Unassembled WGS sequence"/>
</dbReference>
<dbReference type="GO" id="GO:0005829">
    <property type="term" value="C:cytosol"/>
    <property type="evidence" value="ECO:0007669"/>
    <property type="project" value="TreeGrafter"/>
</dbReference>
<dbReference type="GO" id="GO:0000287">
    <property type="term" value="F:magnesium ion binding"/>
    <property type="evidence" value="ECO:0007669"/>
    <property type="project" value="TreeGrafter"/>
</dbReference>
<dbReference type="InterPro" id="IPR006379">
    <property type="entry name" value="HAD-SF_hydro_IIB"/>
</dbReference>
<dbReference type="GO" id="GO:0016791">
    <property type="term" value="F:phosphatase activity"/>
    <property type="evidence" value="ECO:0007669"/>
    <property type="project" value="TreeGrafter"/>
</dbReference>
<dbReference type="InterPro" id="IPR036412">
    <property type="entry name" value="HAD-like_sf"/>
</dbReference>
<reference evidence="1 2" key="1">
    <citation type="submission" date="2020-08" db="EMBL/GenBank/DDBJ databases">
        <title>Sequencing the genomes of 1000 actinobacteria strains.</title>
        <authorList>
            <person name="Klenk H.-P."/>
        </authorList>
    </citation>
    <scope>NUCLEOTIDE SEQUENCE [LARGE SCALE GENOMIC DNA]</scope>
    <source>
        <strain evidence="1 2">DSM 44230</strain>
    </source>
</reference>
<evidence type="ECO:0000313" key="1">
    <source>
        <dbReference type="EMBL" id="MBB4675100.1"/>
    </source>
</evidence>
<proteinExistence type="predicted"/>
<dbReference type="Gene3D" id="3.30.1240.10">
    <property type="match status" value="1"/>
</dbReference>
<organism evidence="1 2">
    <name type="scientific">Crossiella cryophila</name>
    <dbReference type="NCBI Taxonomy" id="43355"/>
    <lineage>
        <taxon>Bacteria</taxon>
        <taxon>Bacillati</taxon>
        <taxon>Actinomycetota</taxon>
        <taxon>Actinomycetes</taxon>
        <taxon>Pseudonocardiales</taxon>
        <taxon>Pseudonocardiaceae</taxon>
        <taxon>Crossiella</taxon>
    </lineage>
</organism>
<sequence length="275" mass="29012">MRKPLLVASDVDGTLIDPLDRLTERTRRAVAAVRAAGIPFVLSTGRPPRWVHLVSDELELDGYAVTANGALVYDVGQRQVVRSWLLEPVLLGDVATALARAIPGCALAVERPPNGDEPTFLPDQPYGAFLSEHGYTHAWPESQSVEASRAEILGHPAIKLLVRHEGMNSSAMAVAAEAALAGAVGITFSTSAGLIELASPGITKATGLAWVSERLGVAQADVIAFGDMANDLEMIEWAGHGVAMANAHPELIALADEVTASNAEDGVAAVLERWF</sequence>
<accession>A0A7W7C5V0</accession>
<keyword evidence="1" id="KW-0378">Hydrolase</keyword>
<dbReference type="NCBIfam" id="TIGR01484">
    <property type="entry name" value="HAD-SF-IIB"/>
    <property type="match status" value="1"/>
</dbReference>
<gene>
    <name evidence="1" type="ORF">HNR67_001218</name>
</gene>
<dbReference type="Pfam" id="PF08282">
    <property type="entry name" value="Hydrolase_3"/>
    <property type="match status" value="1"/>
</dbReference>
<dbReference type="SFLD" id="SFLDS00003">
    <property type="entry name" value="Haloacid_Dehalogenase"/>
    <property type="match status" value="1"/>
</dbReference>
<dbReference type="CDD" id="cd07516">
    <property type="entry name" value="HAD_Pase"/>
    <property type="match status" value="1"/>
</dbReference>
<dbReference type="PANTHER" id="PTHR10000">
    <property type="entry name" value="PHOSPHOSERINE PHOSPHATASE"/>
    <property type="match status" value="1"/>
</dbReference>
<dbReference type="PANTHER" id="PTHR10000:SF8">
    <property type="entry name" value="HAD SUPERFAMILY HYDROLASE-LIKE, TYPE 3"/>
    <property type="match status" value="1"/>
</dbReference>
<keyword evidence="2" id="KW-1185">Reference proteome</keyword>
<dbReference type="SFLD" id="SFLDG01140">
    <property type="entry name" value="C2.B:_Phosphomannomutase_and_P"/>
    <property type="match status" value="1"/>
</dbReference>
<dbReference type="InterPro" id="IPR023214">
    <property type="entry name" value="HAD_sf"/>
</dbReference>
<comment type="caution">
    <text evidence="1">The sequence shown here is derived from an EMBL/GenBank/DDBJ whole genome shotgun (WGS) entry which is preliminary data.</text>
</comment>
<dbReference type="EMBL" id="JACHMH010000001">
    <property type="protein sequence ID" value="MBB4675100.1"/>
    <property type="molecule type" value="Genomic_DNA"/>
</dbReference>
<dbReference type="Gene3D" id="3.40.50.1000">
    <property type="entry name" value="HAD superfamily/HAD-like"/>
    <property type="match status" value="1"/>
</dbReference>
<evidence type="ECO:0000313" key="2">
    <source>
        <dbReference type="Proteomes" id="UP000533598"/>
    </source>
</evidence>
<name>A0A7W7C5V0_9PSEU</name>
<dbReference type="AlphaFoldDB" id="A0A7W7C5V0"/>
<dbReference type="SUPFAM" id="SSF56784">
    <property type="entry name" value="HAD-like"/>
    <property type="match status" value="1"/>
</dbReference>